<dbReference type="Gene3D" id="3.90.1150.10">
    <property type="entry name" value="Aspartate Aminotransferase, domain 1"/>
    <property type="match status" value="1"/>
</dbReference>
<dbReference type="Pfam" id="PF00282">
    <property type="entry name" value="Pyridoxal_deC"/>
    <property type="match status" value="1"/>
</dbReference>
<keyword evidence="4 6" id="KW-0663">Pyridoxal phosphate</keyword>
<dbReference type="Proteomes" id="UP000662747">
    <property type="component" value="Chromosome"/>
</dbReference>
<dbReference type="RefSeq" id="WP_206726043.1">
    <property type="nucleotide sequence ID" value="NZ_CP071090.1"/>
</dbReference>
<name>A0ABX7NZX6_9BACT</name>
<dbReference type="EMBL" id="CP071090">
    <property type="protein sequence ID" value="QSQ24480.1"/>
    <property type="molecule type" value="Genomic_DNA"/>
</dbReference>
<keyword evidence="3" id="KW-0210">Decarboxylase</keyword>
<proteinExistence type="inferred from homology"/>
<evidence type="ECO:0000256" key="5">
    <source>
        <dbReference type="ARBA" id="ARBA00023239"/>
    </source>
</evidence>
<keyword evidence="8" id="KW-1185">Reference proteome</keyword>
<gene>
    <name evidence="7" type="ORF">JY651_05880</name>
</gene>
<keyword evidence="5 6" id="KW-0456">Lyase</keyword>
<organism evidence="7 8">
    <name type="scientific">Pyxidicoccus parkwayensis</name>
    <dbReference type="NCBI Taxonomy" id="2813578"/>
    <lineage>
        <taxon>Bacteria</taxon>
        <taxon>Pseudomonadati</taxon>
        <taxon>Myxococcota</taxon>
        <taxon>Myxococcia</taxon>
        <taxon>Myxococcales</taxon>
        <taxon>Cystobacterineae</taxon>
        <taxon>Myxococcaceae</taxon>
        <taxon>Pyxidicoccus</taxon>
    </lineage>
</organism>
<dbReference type="InterPro" id="IPR010977">
    <property type="entry name" value="Aromatic_deC"/>
</dbReference>
<evidence type="ECO:0000256" key="6">
    <source>
        <dbReference type="RuleBase" id="RU000382"/>
    </source>
</evidence>
<evidence type="ECO:0000313" key="7">
    <source>
        <dbReference type="EMBL" id="QSQ24480.1"/>
    </source>
</evidence>
<comment type="cofactor">
    <cofactor evidence="1 6">
        <name>pyridoxal 5'-phosphate</name>
        <dbReference type="ChEBI" id="CHEBI:597326"/>
    </cofactor>
</comment>
<comment type="similarity">
    <text evidence="2 6">Belongs to the group II decarboxylase family.</text>
</comment>
<dbReference type="SUPFAM" id="SSF53383">
    <property type="entry name" value="PLP-dependent transferases"/>
    <property type="match status" value="1"/>
</dbReference>
<dbReference type="PRINTS" id="PR00800">
    <property type="entry name" value="YHDCRBOXLASE"/>
</dbReference>
<evidence type="ECO:0000256" key="3">
    <source>
        <dbReference type="ARBA" id="ARBA00022793"/>
    </source>
</evidence>
<reference evidence="7 8" key="1">
    <citation type="submission" date="2021-02" db="EMBL/GenBank/DDBJ databases">
        <title>De Novo genome assembly of isolated myxobacteria.</title>
        <authorList>
            <person name="Stevens D.C."/>
        </authorList>
    </citation>
    <scope>NUCLEOTIDE SEQUENCE [LARGE SCALE GENOMIC DNA]</scope>
    <source>
        <strain evidence="8">SCPEA02</strain>
    </source>
</reference>
<dbReference type="InterPro" id="IPR015424">
    <property type="entry name" value="PyrdxlP-dep_Trfase"/>
</dbReference>
<accession>A0ABX7NZX6</accession>
<protein>
    <recommendedName>
        <fullName evidence="9">Aromatic-L-amino-acid decarboxylase</fullName>
    </recommendedName>
</protein>
<dbReference type="PANTHER" id="PTHR11999:SF70">
    <property type="entry name" value="MIP05841P"/>
    <property type="match status" value="1"/>
</dbReference>
<dbReference type="InterPro" id="IPR015422">
    <property type="entry name" value="PyrdxlP-dep_Trfase_small"/>
</dbReference>
<evidence type="ECO:0000313" key="8">
    <source>
        <dbReference type="Proteomes" id="UP000662747"/>
    </source>
</evidence>
<evidence type="ECO:0000256" key="4">
    <source>
        <dbReference type="ARBA" id="ARBA00022898"/>
    </source>
</evidence>
<evidence type="ECO:0000256" key="1">
    <source>
        <dbReference type="ARBA" id="ARBA00001933"/>
    </source>
</evidence>
<dbReference type="Gene3D" id="1.20.1340.10">
    <property type="entry name" value="dopa decarboxylase, N-terminal domain"/>
    <property type="match status" value="1"/>
</dbReference>
<evidence type="ECO:0000256" key="2">
    <source>
        <dbReference type="ARBA" id="ARBA00009533"/>
    </source>
</evidence>
<dbReference type="PANTHER" id="PTHR11999">
    <property type="entry name" value="GROUP II PYRIDOXAL-5-PHOSPHATE DECARBOXYLASE"/>
    <property type="match status" value="1"/>
</dbReference>
<evidence type="ECO:0008006" key="9">
    <source>
        <dbReference type="Google" id="ProtNLM"/>
    </source>
</evidence>
<dbReference type="InterPro" id="IPR015421">
    <property type="entry name" value="PyrdxlP-dep_Trfase_major"/>
</dbReference>
<dbReference type="Gene3D" id="3.40.640.10">
    <property type="entry name" value="Type I PLP-dependent aspartate aminotransferase-like (Major domain)"/>
    <property type="match status" value="1"/>
</dbReference>
<dbReference type="InterPro" id="IPR002129">
    <property type="entry name" value="PyrdxlP-dep_de-COase"/>
</dbReference>
<sequence length="485" mass="53553">MNLDFEPERFRRLLSQASEQVLSLYASLPRRRVTHASSPRAVAEPFAGSLPETGMEPETVLRDFIPAIFEHSTLNISPRFFAYIMSGGSQVGILADLLCAGLNVNSAKWHLASAAAEVERTTVRWLGEFIGYRSGAGGALVSGGSEANLYCLRVARDVQAPGVREHGLAGGRALTLYASTETHSCVTKSVEMLGLGSKHLRRVPVGADFRVDVARLEQEVRRDVEAGLTPFCIIGNAGTVNSGAVDDLVALADVAERHGLWFHVDGAYGAAAARVDGARELFRGLERADSVALDPHKWMQVPFEAGCALVRDWDSLRHAFTYSAAYLRARSDNEERWDWMGHTFQLSRAFRALKVWMQLQVYGSRKLQAVIADNLQLMRQLGDEVDAARDFERLAPVTLSILCFRYVPATGRTWDEASLDRLNARLLEECERRGQFFITGTSLGGRTVLRACLVNHRTTQAETRGLLAHLRALGEELVASWERVA</sequence>